<dbReference type="GO" id="GO:0005525">
    <property type="term" value="F:GTP binding"/>
    <property type="evidence" value="ECO:0007669"/>
    <property type="project" value="InterPro"/>
</dbReference>
<evidence type="ECO:0000313" key="7">
    <source>
        <dbReference type="Proteomes" id="UP000318571"/>
    </source>
</evidence>
<dbReference type="STRING" id="6832.A0A553PG79"/>
<feature type="region of interest" description="Disordered" evidence="5">
    <location>
        <begin position="398"/>
        <end position="422"/>
    </location>
</feature>
<feature type="region of interest" description="Disordered" evidence="5">
    <location>
        <begin position="324"/>
        <end position="379"/>
    </location>
</feature>
<keyword evidence="3" id="KW-0378">Hydrolase</keyword>
<comment type="catalytic activity">
    <reaction evidence="4">
        <text>GTP + H2O = GDP + phosphate + H(+)</text>
        <dbReference type="Rhea" id="RHEA:19669"/>
        <dbReference type="ChEBI" id="CHEBI:15377"/>
        <dbReference type="ChEBI" id="CHEBI:15378"/>
        <dbReference type="ChEBI" id="CHEBI:37565"/>
        <dbReference type="ChEBI" id="CHEBI:43474"/>
        <dbReference type="ChEBI" id="CHEBI:58189"/>
        <dbReference type="EC" id="3.6.5.2"/>
    </reaction>
</comment>
<evidence type="ECO:0000313" key="6">
    <source>
        <dbReference type="EMBL" id="TRY76682.1"/>
    </source>
</evidence>
<dbReference type="PRINTS" id="PR00449">
    <property type="entry name" value="RASTRNSFRMNG"/>
</dbReference>
<feature type="compositionally biased region" description="Polar residues" evidence="5">
    <location>
        <begin position="17"/>
        <end position="29"/>
    </location>
</feature>
<dbReference type="InterPro" id="IPR027417">
    <property type="entry name" value="P-loop_NTPase"/>
</dbReference>
<protein>
    <recommendedName>
        <fullName evidence="2">small monomeric GTPase</fullName>
        <ecNumber evidence="2">3.6.5.2</ecNumber>
    </recommendedName>
</protein>
<keyword evidence="7" id="KW-1185">Reference proteome</keyword>
<comment type="caution">
    <text evidence="6">The sequence shown here is derived from an EMBL/GenBank/DDBJ whole genome shotgun (WGS) entry which is preliminary data.</text>
</comment>
<proteinExistence type="inferred from homology"/>
<evidence type="ECO:0000256" key="4">
    <source>
        <dbReference type="ARBA" id="ARBA00048098"/>
    </source>
</evidence>
<dbReference type="Pfam" id="PF00071">
    <property type="entry name" value="Ras"/>
    <property type="match status" value="1"/>
</dbReference>
<gene>
    <name evidence="6" type="ORF">TCAL_10359</name>
</gene>
<accession>A0A553PG79</accession>
<dbReference type="PROSITE" id="PS51419">
    <property type="entry name" value="RAB"/>
    <property type="match status" value="1"/>
</dbReference>
<name>A0A553PG79_TIGCA</name>
<dbReference type="Gene3D" id="3.40.50.300">
    <property type="entry name" value="P-loop containing nucleotide triphosphate hydrolases"/>
    <property type="match status" value="1"/>
</dbReference>
<dbReference type="EC" id="3.6.5.2" evidence="2"/>
<dbReference type="AlphaFoldDB" id="A0A553PG79"/>
<evidence type="ECO:0000256" key="1">
    <source>
        <dbReference type="ARBA" id="ARBA00008344"/>
    </source>
</evidence>
<dbReference type="SMART" id="SM00175">
    <property type="entry name" value="RAB"/>
    <property type="match status" value="1"/>
</dbReference>
<dbReference type="OMA" id="NTAFHEV"/>
<reference evidence="6 7" key="1">
    <citation type="journal article" date="2018" name="Nat. Ecol. Evol.">
        <title>Genomic signatures of mitonuclear coevolution across populations of Tigriopus californicus.</title>
        <authorList>
            <person name="Barreto F.S."/>
            <person name="Watson E.T."/>
            <person name="Lima T.G."/>
            <person name="Willett C.S."/>
            <person name="Edmands S."/>
            <person name="Li W."/>
            <person name="Burton R.S."/>
        </authorList>
    </citation>
    <scope>NUCLEOTIDE SEQUENCE [LARGE SCALE GENOMIC DNA]</scope>
    <source>
        <strain evidence="6 7">San Diego</strain>
    </source>
</reference>
<dbReference type="PROSITE" id="PS51421">
    <property type="entry name" value="RAS"/>
    <property type="match status" value="1"/>
</dbReference>
<dbReference type="Proteomes" id="UP000318571">
    <property type="component" value="Chromosome 5"/>
</dbReference>
<evidence type="ECO:0000256" key="5">
    <source>
        <dbReference type="SAM" id="MobiDB-lite"/>
    </source>
</evidence>
<comment type="similarity">
    <text evidence="1">Belongs to the small GTPase superfamily. Ras family.</text>
</comment>
<feature type="compositionally biased region" description="Polar residues" evidence="5">
    <location>
        <begin position="350"/>
        <end position="361"/>
    </location>
</feature>
<organism evidence="6 7">
    <name type="scientific">Tigriopus californicus</name>
    <name type="common">Marine copepod</name>
    <dbReference type="NCBI Taxonomy" id="6832"/>
    <lineage>
        <taxon>Eukaryota</taxon>
        <taxon>Metazoa</taxon>
        <taxon>Ecdysozoa</taxon>
        <taxon>Arthropoda</taxon>
        <taxon>Crustacea</taxon>
        <taxon>Multicrustacea</taxon>
        <taxon>Hexanauplia</taxon>
        <taxon>Copepoda</taxon>
        <taxon>Harpacticoida</taxon>
        <taxon>Harpacticidae</taxon>
        <taxon>Tigriopus</taxon>
    </lineage>
</organism>
<dbReference type="InterPro" id="IPR001806">
    <property type="entry name" value="Small_GTPase"/>
</dbReference>
<feature type="compositionally biased region" description="Low complexity" evidence="5">
    <location>
        <begin position="340"/>
        <end position="349"/>
    </location>
</feature>
<feature type="region of interest" description="Disordered" evidence="5">
    <location>
        <begin position="1"/>
        <end position="112"/>
    </location>
</feature>
<dbReference type="InterPro" id="IPR051065">
    <property type="entry name" value="Ras-related_GTPase"/>
</dbReference>
<dbReference type="EMBL" id="VCGU01000004">
    <property type="protein sequence ID" value="TRY76682.1"/>
    <property type="molecule type" value="Genomic_DNA"/>
</dbReference>
<feature type="compositionally biased region" description="Polar residues" evidence="5">
    <location>
        <begin position="85"/>
        <end position="112"/>
    </location>
</feature>
<dbReference type="SMART" id="SM00173">
    <property type="entry name" value="RAS"/>
    <property type="match status" value="1"/>
</dbReference>
<dbReference type="GO" id="GO:0003925">
    <property type="term" value="F:G protein activity"/>
    <property type="evidence" value="ECO:0007669"/>
    <property type="project" value="UniProtKB-EC"/>
</dbReference>
<feature type="compositionally biased region" description="Low complexity" evidence="5">
    <location>
        <begin position="398"/>
        <end position="411"/>
    </location>
</feature>
<evidence type="ECO:0000256" key="3">
    <source>
        <dbReference type="ARBA" id="ARBA00022801"/>
    </source>
</evidence>
<dbReference type="SUPFAM" id="SSF52540">
    <property type="entry name" value="P-loop containing nucleoside triphosphate hydrolases"/>
    <property type="match status" value="1"/>
</dbReference>
<sequence length="436" mass="47651">MEVKYLPPQRLAVSPSPLANQPGPSSLSNPKAPKASSTGVGGATRKHGTCSAQRAHTFRVASPTKSNSFEHSPRVAKKRSEKTSHVTSETRSSSPHPLNGRQSLTHKSSAPQLESHKFLKTIKAPSVDQGGKTMGTKAGGAVPTLSEVLVRLIIIGAKQVGKSALTVRYLTKRFIGEYRSHAEIIDVSDQPNAPWNLPINRIRSSDAAIVVYSITDRNSFHIAREALDVLATLTPPVEIPVLLMANKIDLNHLRKVSISEGRELSRQYNTAFHEVSVADDPVDTITVMNRVIRELWIAKMEAHRNLFLLSPPFMHMFQSRLAVPPNSVSSDQRCPRSKSSDSSPTNSPPRKTTTATCSTQEHAAPCPTPSTTEVERDRSRKHTVFSMGRVFSHLMGRGSLPPDLPSSSSGSTVTVKERGMSTDRLSLKKVFKKRSV</sequence>
<evidence type="ECO:0000256" key="2">
    <source>
        <dbReference type="ARBA" id="ARBA00011984"/>
    </source>
</evidence>
<dbReference type="PANTHER" id="PTHR45704">
    <property type="entry name" value="RAS-LIKE FAMILY MEMBER 11"/>
    <property type="match status" value="1"/>
</dbReference>